<feature type="compositionally biased region" description="Basic residues" evidence="1">
    <location>
        <begin position="1"/>
        <end position="15"/>
    </location>
</feature>
<reference evidence="2 3" key="1">
    <citation type="journal article" date="2019" name="Genome Biol. Evol.">
        <title>Insights into the evolution of the New World diploid cottons (Gossypium, subgenus Houzingenia) based on genome sequencing.</title>
        <authorList>
            <person name="Grover C.E."/>
            <person name="Arick M.A. 2nd"/>
            <person name="Thrash A."/>
            <person name="Conover J.L."/>
            <person name="Sanders W.S."/>
            <person name="Peterson D.G."/>
            <person name="Frelichowski J.E."/>
            <person name="Scheffler J.A."/>
            <person name="Scheffler B.E."/>
            <person name="Wendel J.F."/>
        </authorList>
    </citation>
    <scope>NUCLEOTIDE SEQUENCE [LARGE SCALE GENOMIC DNA]</scope>
    <source>
        <strain evidence="2">0</strain>
        <tissue evidence="2">Leaf</tissue>
    </source>
</reference>
<comment type="caution">
    <text evidence="2">The sequence shown here is derived from an EMBL/GenBank/DDBJ whole genome shotgun (WGS) entry which is preliminary data.</text>
</comment>
<dbReference type="EMBL" id="JABFAD010000007">
    <property type="protein sequence ID" value="MBA0802402.1"/>
    <property type="molecule type" value="Genomic_DNA"/>
</dbReference>
<sequence>MRWMSRLHNRNRRSQTKMVPHFQRRKKNISDGSEQISTSIIDVAMLLREKHTDYWP</sequence>
<proteinExistence type="predicted"/>
<keyword evidence="3" id="KW-1185">Reference proteome</keyword>
<evidence type="ECO:0000313" key="3">
    <source>
        <dbReference type="Proteomes" id="UP000593560"/>
    </source>
</evidence>
<name>A0A7J9GXZ6_9ROSI</name>
<dbReference type="AlphaFoldDB" id="A0A7J9GXZ6"/>
<dbReference type="OrthoDB" id="996467at2759"/>
<evidence type="ECO:0000313" key="2">
    <source>
        <dbReference type="EMBL" id="MBA0802402.1"/>
    </source>
</evidence>
<gene>
    <name evidence="2" type="ORF">Gohar_012699</name>
</gene>
<dbReference type="Proteomes" id="UP000593560">
    <property type="component" value="Unassembled WGS sequence"/>
</dbReference>
<evidence type="ECO:0000256" key="1">
    <source>
        <dbReference type="SAM" id="MobiDB-lite"/>
    </source>
</evidence>
<feature type="region of interest" description="Disordered" evidence="1">
    <location>
        <begin position="1"/>
        <end position="33"/>
    </location>
</feature>
<accession>A0A7J9GXZ6</accession>
<organism evidence="2 3">
    <name type="scientific">Gossypium harknessii</name>
    <dbReference type="NCBI Taxonomy" id="34285"/>
    <lineage>
        <taxon>Eukaryota</taxon>
        <taxon>Viridiplantae</taxon>
        <taxon>Streptophyta</taxon>
        <taxon>Embryophyta</taxon>
        <taxon>Tracheophyta</taxon>
        <taxon>Spermatophyta</taxon>
        <taxon>Magnoliopsida</taxon>
        <taxon>eudicotyledons</taxon>
        <taxon>Gunneridae</taxon>
        <taxon>Pentapetalae</taxon>
        <taxon>rosids</taxon>
        <taxon>malvids</taxon>
        <taxon>Malvales</taxon>
        <taxon>Malvaceae</taxon>
        <taxon>Malvoideae</taxon>
        <taxon>Gossypium</taxon>
    </lineage>
</organism>
<protein>
    <submittedName>
        <fullName evidence="2">Uncharacterized protein</fullName>
    </submittedName>
</protein>